<evidence type="ECO:0000256" key="1">
    <source>
        <dbReference type="SAM" id="Phobius"/>
    </source>
</evidence>
<dbReference type="RefSeq" id="WP_169340854.1">
    <property type="nucleotide sequence ID" value="NZ_JABBZM010000017.1"/>
</dbReference>
<comment type="caution">
    <text evidence="2">The sequence shown here is derived from an EMBL/GenBank/DDBJ whole genome shotgun (WGS) entry which is preliminary data.</text>
</comment>
<evidence type="ECO:0000313" key="3">
    <source>
        <dbReference type="Proteomes" id="UP000575469"/>
    </source>
</evidence>
<accession>A0A848NX68</accession>
<feature type="transmembrane region" description="Helical" evidence="1">
    <location>
        <begin position="50"/>
        <end position="70"/>
    </location>
</feature>
<sequence length="111" mass="12970">MSESYRSELIKVPIRRAGTRLLMFLGGERLQVLLLLAFVLYLAYLLSVRFGIFYGVPLAGAGWLVGIWILRRMAVSDPQMWAVLKRARKYRGFYPARGRFDARLRQFHDFK</sequence>
<proteinExistence type="predicted"/>
<reference evidence="2 3" key="1">
    <citation type="submission" date="2020-04" db="EMBL/GenBank/DDBJ databases">
        <title>Ralstonia insidiosa genome sequencing and assembly.</title>
        <authorList>
            <person name="Martins R.C.R."/>
            <person name="Perdigao-Neto L.V."/>
            <person name="Levin A.S.S."/>
            <person name="Costa S.F."/>
        </authorList>
    </citation>
    <scope>NUCLEOTIDE SEQUENCE [LARGE SCALE GENOMIC DNA]</scope>
    <source>
        <strain evidence="2 3">5047</strain>
    </source>
</reference>
<organism evidence="2 3">
    <name type="scientific">Ralstonia insidiosa</name>
    <dbReference type="NCBI Taxonomy" id="190721"/>
    <lineage>
        <taxon>Bacteria</taxon>
        <taxon>Pseudomonadati</taxon>
        <taxon>Pseudomonadota</taxon>
        <taxon>Betaproteobacteria</taxon>
        <taxon>Burkholderiales</taxon>
        <taxon>Burkholderiaceae</taxon>
        <taxon>Ralstonia</taxon>
    </lineage>
</organism>
<keyword evidence="1" id="KW-1133">Transmembrane helix</keyword>
<protein>
    <submittedName>
        <fullName evidence="2">Conjugal transfer protein TrbD</fullName>
    </submittedName>
</protein>
<keyword evidence="1" id="KW-0472">Membrane</keyword>
<dbReference type="Proteomes" id="UP000575469">
    <property type="component" value="Unassembled WGS sequence"/>
</dbReference>
<dbReference type="EMBL" id="JABBZM010000017">
    <property type="protein sequence ID" value="NMV39911.1"/>
    <property type="molecule type" value="Genomic_DNA"/>
</dbReference>
<evidence type="ECO:0000313" key="2">
    <source>
        <dbReference type="EMBL" id="NMV39911.1"/>
    </source>
</evidence>
<name>A0A848NX68_9RALS</name>
<feature type="transmembrane region" description="Helical" evidence="1">
    <location>
        <begin position="21"/>
        <end position="44"/>
    </location>
</feature>
<dbReference type="AlphaFoldDB" id="A0A848NX68"/>
<gene>
    <name evidence="2" type="ORF">HGR00_18530</name>
</gene>
<keyword evidence="1" id="KW-0812">Transmembrane</keyword>